<dbReference type="GO" id="GO:0008649">
    <property type="term" value="F:rRNA methyltransferase activity"/>
    <property type="evidence" value="ECO:0007669"/>
    <property type="project" value="InterPro"/>
</dbReference>
<keyword evidence="7" id="KW-0694">RNA-binding</keyword>
<dbReference type="InterPro" id="IPR041532">
    <property type="entry name" value="RlmI-like_PUA"/>
</dbReference>
<comment type="subcellular location">
    <subcellularLocation>
        <location evidence="1">Cytoplasm</location>
    </subcellularLocation>
</comment>
<dbReference type="SMART" id="SM00359">
    <property type="entry name" value="PUA"/>
    <property type="match status" value="1"/>
</dbReference>
<dbReference type="InterPro" id="IPR015947">
    <property type="entry name" value="PUA-like_sf"/>
</dbReference>
<keyword evidence="3" id="KW-0698">rRNA processing</keyword>
<keyword evidence="5 10" id="KW-0808">Transferase</keyword>
<keyword evidence="4 10" id="KW-0489">Methyltransferase</keyword>
<dbReference type="CDD" id="cd11572">
    <property type="entry name" value="RlmI_M_like"/>
    <property type="match status" value="1"/>
</dbReference>
<dbReference type="Pfam" id="PF10672">
    <property type="entry name" value="Methyltrans_SAM"/>
    <property type="match status" value="1"/>
</dbReference>
<dbReference type="SUPFAM" id="SSF53335">
    <property type="entry name" value="S-adenosyl-L-methionine-dependent methyltransferases"/>
    <property type="match status" value="1"/>
</dbReference>
<dbReference type="PANTHER" id="PTHR42873:SF1">
    <property type="entry name" value="S-ADENOSYLMETHIONINE-DEPENDENT METHYLTRANSFERASE DOMAIN-CONTAINING PROTEIN"/>
    <property type="match status" value="1"/>
</dbReference>
<evidence type="ECO:0000256" key="8">
    <source>
        <dbReference type="ARBA" id="ARBA00038091"/>
    </source>
</evidence>
<dbReference type="GO" id="GO:0003723">
    <property type="term" value="F:RNA binding"/>
    <property type="evidence" value="ECO:0007669"/>
    <property type="project" value="UniProtKB-KW"/>
</dbReference>
<keyword evidence="6" id="KW-0949">S-adenosyl-L-methionine</keyword>
<protein>
    <submittedName>
        <fullName evidence="10">Class I SAM-dependent methyltransferase</fullName>
        <ecNumber evidence="10">2.1.1.-</ecNumber>
    </submittedName>
</protein>
<accession>A0AAU6SUF7</accession>
<organism evidence="10">
    <name type="scientific">bacterium 19CA03SA04</name>
    <dbReference type="NCBI Taxonomy" id="2920698"/>
    <lineage>
        <taxon>Bacteria</taxon>
    </lineage>
</organism>
<dbReference type="SUPFAM" id="SSF88697">
    <property type="entry name" value="PUA domain-like"/>
    <property type="match status" value="1"/>
</dbReference>
<evidence type="ECO:0000256" key="5">
    <source>
        <dbReference type="ARBA" id="ARBA00022679"/>
    </source>
</evidence>
<dbReference type="InterPro" id="IPR036974">
    <property type="entry name" value="PUA_sf"/>
</dbReference>
<dbReference type="EMBL" id="CP095340">
    <property type="protein sequence ID" value="XAG23562.1"/>
    <property type="molecule type" value="Genomic_DNA"/>
</dbReference>
<gene>
    <name evidence="10" type="ORF">MRM62_06915</name>
</gene>
<dbReference type="InterPro" id="IPR019614">
    <property type="entry name" value="SAM-dep_methyl-trfase"/>
</dbReference>
<dbReference type="Pfam" id="PF17785">
    <property type="entry name" value="PUA_3"/>
    <property type="match status" value="1"/>
</dbReference>
<comment type="similarity">
    <text evidence="8">Belongs to the methyltransferase superfamily. RlmI family.</text>
</comment>
<dbReference type="PROSITE" id="PS50890">
    <property type="entry name" value="PUA"/>
    <property type="match status" value="1"/>
</dbReference>
<dbReference type="Gene3D" id="3.40.50.150">
    <property type="entry name" value="Vaccinia Virus protein VP39"/>
    <property type="match status" value="1"/>
</dbReference>
<feature type="domain" description="PUA" evidence="9">
    <location>
        <begin position="3"/>
        <end position="87"/>
    </location>
</feature>
<evidence type="ECO:0000256" key="6">
    <source>
        <dbReference type="ARBA" id="ARBA00022691"/>
    </source>
</evidence>
<dbReference type="AlphaFoldDB" id="A0AAU6SUF7"/>
<proteinExistence type="inferred from homology"/>
<evidence type="ECO:0000256" key="3">
    <source>
        <dbReference type="ARBA" id="ARBA00022552"/>
    </source>
</evidence>
<dbReference type="GO" id="GO:0005737">
    <property type="term" value="C:cytoplasm"/>
    <property type="evidence" value="ECO:0007669"/>
    <property type="project" value="UniProtKB-SubCell"/>
</dbReference>
<dbReference type="InterPro" id="IPR002478">
    <property type="entry name" value="PUA"/>
</dbReference>
<evidence type="ECO:0000256" key="4">
    <source>
        <dbReference type="ARBA" id="ARBA00022603"/>
    </source>
</evidence>
<dbReference type="Gene3D" id="2.30.130.10">
    <property type="entry name" value="PUA domain"/>
    <property type="match status" value="1"/>
</dbReference>
<keyword evidence="2" id="KW-0963">Cytoplasm</keyword>
<reference evidence="10" key="1">
    <citation type="submission" date="2022-03" db="EMBL/GenBank/DDBJ databases">
        <title>Sea Food Isolates.</title>
        <authorList>
            <person name="Li c."/>
        </authorList>
    </citation>
    <scope>NUCLEOTIDE SEQUENCE</scope>
    <source>
        <strain evidence="10">19CA03SA04</strain>
    </source>
</reference>
<name>A0AAU6SUF7_UNCXX</name>
<evidence type="ECO:0000259" key="9">
    <source>
        <dbReference type="SMART" id="SM00359"/>
    </source>
</evidence>
<dbReference type="CDD" id="cd02440">
    <property type="entry name" value="AdoMet_MTases"/>
    <property type="match status" value="1"/>
</dbReference>
<dbReference type="CDD" id="cd21153">
    <property type="entry name" value="PUA_RlmI"/>
    <property type="match status" value="1"/>
</dbReference>
<evidence type="ECO:0000256" key="2">
    <source>
        <dbReference type="ARBA" id="ARBA00022490"/>
    </source>
</evidence>
<dbReference type="PANTHER" id="PTHR42873">
    <property type="entry name" value="RIBOSOMAL RNA LARGE SUBUNIT METHYLTRANSFERASE"/>
    <property type="match status" value="1"/>
</dbReference>
<dbReference type="InterPro" id="IPR023542">
    <property type="entry name" value="RLMI"/>
</dbReference>
<evidence type="ECO:0000256" key="7">
    <source>
        <dbReference type="ARBA" id="ARBA00022884"/>
    </source>
</evidence>
<dbReference type="InterPro" id="IPR029063">
    <property type="entry name" value="SAM-dependent_MTases_sf"/>
</dbReference>
<dbReference type="EC" id="2.1.1.-" evidence="10"/>
<evidence type="ECO:0000256" key="1">
    <source>
        <dbReference type="ARBA" id="ARBA00004496"/>
    </source>
</evidence>
<dbReference type="Gene3D" id="3.30.750.80">
    <property type="entry name" value="RNA methyltransferase domain (HRMD) like"/>
    <property type="match status" value="1"/>
</dbReference>
<dbReference type="HAMAP" id="MF_01857">
    <property type="entry name" value="23SrRNA_methyltr_I"/>
    <property type="match status" value="1"/>
</dbReference>
<sequence>MTPAIYLVKGRDKSLRRKHPWVFSRGISKVEGDPQLGETVDIYTHDGQWLAKAAYSPHSQIRARVWSFTNESIDNDFFIKRIQQAQKLRDELIERDGVTGYRLIAAESDGLPGITIDKYDNYLVCQLLSAGAEYQKPHLIAALKHCFADCHIYERSDVAVRKKEGLEERVGVLHGEVPPEVVVIEENGIKIRVDIVGGHKTGFYLDQRDSRQQSMKYVKDKEVLNCFSYTGGFGLYALKGGAKRVINADVSQPALDNAKMNAELNEFDISKKRAVFLNADVFKLLREYREQGTQFDVVIMDPPKFAESKAQLNGACRGYKDINMLAMQILKPGGTLLTYSCSGLMDQVLFQKIIADAALDAGRDVKFIERFEQAADHPVDTAYPEGFYLKGFACKVM</sequence>
<evidence type="ECO:0000313" key="10">
    <source>
        <dbReference type="EMBL" id="XAG23562.1"/>
    </source>
</evidence>